<dbReference type="GeneID" id="22573451"/>
<evidence type="ECO:0000256" key="1">
    <source>
        <dbReference type="SAM" id="MobiDB-lite"/>
    </source>
</evidence>
<gene>
    <name evidence="2" type="primary">ISP2-1</name>
    <name evidence="2" type="ORF">LPMP_150350</name>
</gene>
<dbReference type="KEGG" id="lpan:LPMP_150350"/>
<proteinExistence type="predicted"/>
<dbReference type="eggNOG" id="ENOG502SMRH">
    <property type="taxonomic scope" value="Eukaryota"/>
</dbReference>
<dbReference type="VEuPathDB" id="TriTrypDB:LPAL13_150008500"/>
<feature type="compositionally biased region" description="Basic residues" evidence="1">
    <location>
        <begin position="487"/>
        <end position="500"/>
    </location>
</feature>
<dbReference type="EMBL" id="CP009384">
    <property type="protein sequence ID" value="AIN96759.1"/>
    <property type="molecule type" value="Genomic_DNA"/>
</dbReference>
<evidence type="ECO:0000313" key="2">
    <source>
        <dbReference type="EMBL" id="AIN96759.1"/>
    </source>
</evidence>
<dbReference type="VEuPathDB" id="TriTrypDB:LPMP_150350"/>
<feature type="region of interest" description="Disordered" evidence="1">
    <location>
        <begin position="292"/>
        <end position="323"/>
    </location>
</feature>
<dbReference type="AlphaFoldDB" id="A0A088RNF7"/>
<sequence length="610" mass="63784">MLRAEARIGLGSHDVRRTLIKEELRPLAPPCVACGSGASYDPTASPLATGSAQSRSMAASAGADGDIADIPSAWLEGNFHLKPAIDDEGEAVAASTGAAPLPPASSSVLRTYQALCTAAEEVDYDLLYEEGLRQVEERDVETGLATTWRTRRCPSVSLLFSSMTMTASAGSSEARGERPLLACGAAALHDLYTKPPSWPFATGRGATGRLSAALLASRPASQASIMSAATSSAITTTTTTSKVKAPVSRSNGSRGSIGTLSSLSAEATAVVRSYAATFTEALRQVVQAQRHYSSGVGGDPPRLGSTSGARLGKNDKEGSNSPAVHEWRTHMTAALMLAICSSCHAWFERTLQQPRRPPPSEGVQQRAAGDADNAPRCCCPRCGHDVDAETGGDTPTTAAAWSGPRWVWPPSVSTADFDAVARDSTGTSTRAIDSAVVRCLQEPFAPAMATRQHSSSGTGGEPCGTNGVGFAEAGDGDEEKPFAALVRHSRASKLRARKEKRRDTMGTSAAEAHTHQAPWSLASMTPFRPSAEWASTTVSEGGSIARGCTETGMSGKTMTFPVAAPPSESPPLSELAVPPRENLLAQSLRGALSCLYFHELWANAMGEQLL</sequence>
<evidence type="ECO:0000313" key="3">
    <source>
        <dbReference type="Proteomes" id="UP000063063"/>
    </source>
</evidence>
<reference evidence="2 3" key="1">
    <citation type="journal article" date="2015" name="Sci. Rep.">
        <title>The genome of Leishmania panamensis: insights into genomics of the L. (Viannia) subgenus.</title>
        <authorList>
            <person name="Llanes A."/>
            <person name="Restrepo C.M."/>
            <person name="Vecchio G.D."/>
            <person name="Anguizola F.J."/>
            <person name="Lleonart R."/>
        </authorList>
    </citation>
    <scope>NUCLEOTIDE SEQUENCE [LARGE SCALE GENOMIC DNA]</scope>
    <source>
        <strain evidence="2 3">MHOM/PA/94/PSC-1</strain>
    </source>
</reference>
<organism evidence="2 3">
    <name type="scientific">Leishmania panamensis</name>
    <dbReference type="NCBI Taxonomy" id="5679"/>
    <lineage>
        <taxon>Eukaryota</taxon>
        <taxon>Discoba</taxon>
        <taxon>Euglenozoa</taxon>
        <taxon>Kinetoplastea</taxon>
        <taxon>Metakinetoplastina</taxon>
        <taxon>Trypanosomatida</taxon>
        <taxon>Trypanosomatidae</taxon>
        <taxon>Leishmaniinae</taxon>
        <taxon>Leishmania</taxon>
        <taxon>Leishmania guyanensis species complex</taxon>
    </lineage>
</organism>
<dbReference type="Proteomes" id="UP000063063">
    <property type="component" value="Chromosome 15"/>
</dbReference>
<accession>A0A088RNF7</accession>
<protein>
    <submittedName>
        <fullName evidence="2">Ecotin, putative</fullName>
    </submittedName>
</protein>
<name>A0A088RNF7_LEIPA</name>
<dbReference type="RefSeq" id="XP_010697412.1">
    <property type="nucleotide sequence ID" value="XM_010699110.1"/>
</dbReference>
<keyword evidence="3" id="KW-1185">Reference proteome</keyword>
<feature type="region of interest" description="Disordered" evidence="1">
    <location>
        <begin position="450"/>
        <end position="513"/>
    </location>
</feature>
<dbReference type="OrthoDB" id="273894at2759"/>
<feature type="region of interest" description="Disordered" evidence="1">
    <location>
        <begin position="352"/>
        <end position="373"/>
    </location>
</feature>